<sequence length="219" mass="23729">MTRGSHMPTEPTADTLPVADVSPRELGEEVRKHRVRRGLRQGDLAERAGLSTSFISQFERGLTDSSISSLARICAALGIPVGALFRAAPAGERVLRREDAPTEVTGGCTRTEYSRAALDLDLHVIRLEPGAASAETPETHDRQHEILVCRAGFVAAELDGVQHILRTGDSIDFPSERPHRLVNIGHVAAELVWVVADAPSASRTRTSPRHDIRPEGDPS</sequence>
<evidence type="ECO:0000256" key="1">
    <source>
        <dbReference type="ARBA" id="ARBA00023125"/>
    </source>
</evidence>
<proteinExistence type="predicted"/>
<dbReference type="Pfam" id="PF07883">
    <property type="entry name" value="Cupin_2"/>
    <property type="match status" value="1"/>
</dbReference>
<organism evidence="4 5">
    <name type="scientific">Brevibacterium samyangense</name>
    <dbReference type="NCBI Taxonomy" id="366888"/>
    <lineage>
        <taxon>Bacteria</taxon>
        <taxon>Bacillati</taxon>
        <taxon>Actinomycetota</taxon>
        <taxon>Actinomycetes</taxon>
        <taxon>Micrococcales</taxon>
        <taxon>Brevibacteriaceae</taxon>
        <taxon>Brevibacterium</taxon>
    </lineage>
</organism>
<dbReference type="CDD" id="cd00093">
    <property type="entry name" value="HTH_XRE"/>
    <property type="match status" value="1"/>
</dbReference>
<dbReference type="EMBL" id="BAAANO010000008">
    <property type="protein sequence ID" value="GAA2002758.1"/>
    <property type="molecule type" value="Genomic_DNA"/>
</dbReference>
<dbReference type="Pfam" id="PF13560">
    <property type="entry name" value="HTH_31"/>
    <property type="match status" value="1"/>
</dbReference>
<evidence type="ECO:0000256" key="2">
    <source>
        <dbReference type="SAM" id="MobiDB-lite"/>
    </source>
</evidence>
<dbReference type="PANTHER" id="PTHR46797">
    <property type="entry name" value="HTH-TYPE TRANSCRIPTIONAL REGULATOR"/>
    <property type="match status" value="1"/>
</dbReference>
<dbReference type="InterPro" id="IPR010982">
    <property type="entry name" value="Lambda_DNA-bd_dom_sf"/>
</dbReference>
<dbReference type="PROSITE" id="PS50943">
    <property type="entry name" value="HTH_CROC1"/>
    <property type="match status" value="1"/>
</dbReference>
<dbReference type="InterPro" id="IPR014710">
    <property type="entry name" value="RmlC-like_jellyroll"/>
</dbReference>
<gene>
    <name evidence="4" type="ORF">GCM10009755_09550</name>
</gene>
<dbReference type="Gene3D" id="1.10.260.40">
    <property type="entry name" value="lambda repressor-like DNA-binding domains"/>
    <property type="match status" value="1"/>
</dbReference>
<feature type="compositionally biased region" description="Basic and acidic residues" evidence="2">
    <location>
        <begin position="208"/>
        <end position="219"/>
    </location>
</feature>
<feature type="region of interest" description="Disordered" evidence="2">
    <location>
        <begin position="200"/>
        <end position="219"/>
    </location>
</feature>
<dbReference type="Gene3D" id="2.60.120.10">
    <property type="entry name" value="Jelly Rolls"/>
    <property type="match status" value="1"/>
</dbReference>
<name>A0ABN2T9S9_9MICO</name>
<feature type="domain" description="HTH cro/C1-type" evidence="3">
    <location>
        <begin position="30"/>
        <end position="84"/>
    </location>
</feature>
<protein>
    <submittedName>
        <fullName evidence="4">Cupin domain-containing protein</fullName>
    </submittedName>
</protein>
<dbReference type="RefSeq" id="WP_344307451.1">
    <property type="nucleotide sequence ID" value="NZ_BAAANO010000008.1"/>
</dbReference>
<dbReference type="InterPro" id="IPR013096">
    <property type="entry name" value="Cupin_2"/>
</dbReference>
<comment type="caution">
    <text evidence="4">The sequence shown here is derived from an EMBL/GenBank/DDBJ whole genome shotgun (WGS) entry which is preliminary data.</text>
</comment>
<evidence type="ECO:0000313" key="4">
    <source>
        <dbReference type="EMBL" id="GAA2002758.1"/>
    </source>
</evidence>
<feature type="region of interest" description="Disordered" evidence="2">
    <location>
        <begin position="1"/>
        <end position="25"/>
    </location>
</feature>
<dbReference type="Proteomes" id="UP001500755">
    <property type="component" value="Unassembled WGS sequence"/>
</dbReference>
<dbReference type="CDD" id="cd02209">
    <property type="entry name" value="cupin_XRE_C"/>
    <property type="match status" value="1"/>
</dbReference>
<dbReference type="SUPFAM" id="SSF47413">
    <property type="entry name" value="lambda repressor-like DNA-binding domains"/>
    <property type="match status" value="1"/>
</dbReference>
<dbReference type="PANTHER" id="PTHR46797:SF1">
    <property type="entry name" value="METHYLPHOSPHONATE SYNTHASE"/>
    <property type="match status" value="1"/>
</dbReference>
<keyword evidence="5" id="KW-1185">Reference proteome</keyword>
<dbReference type="SUPFAM" id="SSF51182">
    <property type="entry name" value="RmlC-like cupins"/>
    <property type="match status" value="1"/>
</dbReference>
<dbReference type="InterPro" id="IPR050807">
    <property type="entry name" value="TransReg_Diox_bact_type"/>
</dbReference>
<keyword evidence="1" id="KW-0238">DNA-binding</keyword>
<evidence type="ECO:0000259" key="3">
    <source>
        <dbReference type="PROSITE" id="PS50943"/>
    </source>
</evidence>
<dbReference type="InterPro" id="IPR001387">
    <property type="entry name" value="Cro/C1-type_HTH"/>
</dbReference>
<accession>A0ABN2T9S9</accession>
<reference evidence="4 5" key="1">
    <citation type="journal article" date="2019" name="Int. J. Syst. Evol. Microbiol.">
        <title>The Global Catalogue of Microorganisms (GCM) 10K type strain sequencing project: providing services to taxonomists for standard genome sequencing and annotation.</title>
        <authorList>
            <consortium name="The Broad Institute Genomics Platform"/>
            <consortium name="The Broad Institute Genome Sequencing Center for Infectious Disease"/>
            <person name="Wu L."/>
            <person name="Ma J."/>
        </authorList>
    </citation>
    <scope>NUCLEOTIDE SEQUENCE [LARGE SCALE GENOMIC DNA]</scope>
    <source>
        <strain evidence="4 5">JCM 14546</strain>
    </source>
</reference>
<dbReference type="InterPro" id="IPR011051">
    <property type="entry name" value="RmlC_Cupin_sf"/>
</dbReference>
<dbReference type="SMART" id="SM00530">
    <property type="entry name" value="HTH_XRE"/>
    <property type="match status" value="1"/>
</dbReference>
<evidence type="ECO:0000313" key="5">
    <source>
        <dbReference type="Proteomes" id="UP001500755"/>
    </source>
</evidence>